<comment type="caution">
    <text evidence="1">The sequence shown here is derived from an EMBL/GenBank/DDBJ whole genome shotgun (WGS) entry which is preliminary data.</text>
</comment>
<gene>
    <name evidence="1" type="ORF">GPAL_0565</name>
</gene>
<protein>
    <submittedName>
        <fullName evidence="1">Uncharacterized protein</fullName>
    </submittedName>
</protein>
<keyword evidence="2" id="KW-1185">Reference proteome</keyword>
<dbReference type="AlphaFoldDB" id="K6ZVU4"/>
<sequence>MRVHHRIKKRNWLIAGKYWRNIQQYVKRNQREKSHNG</sequence>
<name>K6ZVU4_9ALTE</name>
<organism evidence="1 2">
    <name type="scientific">Brumicola pallidula DSM 14239 = ACAM 615</name>
    <dbReference type="NCBI Taxonomy" id="1121922"/>
    <lineage>
        <taxon>Bacteria</taxon>
        <taxon>Pseudomonadati</taxon>
        <taxon>Pseudomonadota</taxon>
        <taxon>Gammaproteobacteria</taxon>
        <taxon>Alteromonadales</taxon>
        <taxon>Alteromonadaceae</taxon>
        <taxon>Brumicola</taxon>
    </lineage>
</organism>
<proteinExistence type="predicted"/>
<dbReference type="EMBL" id="BAEQ01000013">
    <property type="protein sequence ID" value="GAC27445.1"/>
    <property type="molecule type" value="Genomic_DNA"/>
</dbReference>
<evidence type="ECO:0000313" key="1">
    <source>
        <dbReference type="EMBL" id="GAC27445.1"/>
    </source>
</evidence>
<reference evidence="2" key="1">
    <citation type="journal article" date="2014" name="Environ. Microbiol.">
        <title>Comparative genomics of the marine bacterial genus Glaciecola reveals the high degree of genomic diversity and genomic characteristic for cold adaptation.</title>
        <authorList>
            <person name="Qin Q.L."/>
            <person name="Xie B.B."/>
            <person name="Yu Y."/>
            <person name="Shu Y.L."/>
            <person name="Rong J.C."/>
            <person name="Zhang Y.J."/>
            <person name="Zhao D.L."/>
            <person name="Chen X.L."/>
            <person name="Zhang X.Y."/>
            <person name="Chen B."/>
            <person name="Zhou B.C."/>
            <person name="Zhang Y.Z."/>
        </authorList>
    </citation>
    <scope>NUCLEOTIDE SEQUENCE [LARGE SCALE GENOMIC DNA]</scope>
    <source>
        <strain evidence="2">ACAM 615</strain>
    </source>
</reference>
<accession>K6ZVU4</accession>
<dbReference type="Proteomes" id="UP000006251">
    <property type="component" value="Unassembled WGS sequence"/>
</dbReference>
<evidence type="ECO:0000313" key="2">
    <source>
        <dbReference type="Proteomes" id="UP000006251"/>
    </source>
</evidence>